<dbReference type="InterPro" id="IPR013320">
    <property type="entry name" value="ConA-like_dom_sf"/>
</dbReference>
<keyword evidence="23" id="KW-1185">Reference proteome</keyword>
<comment type="caution">
    <text evidence="22">The sequence shown here is derived from an EMBL/GenBank/DDBJ whole genome shotgun (WGS) entry which is preliminary data.</text>
</comment>
<evidence type="ECO:0000256" key="9">
    <source>
        <dbReference type="ARBA" id="ARBA00022692"/>
    </source>
</evidence>
<keyword evidence="6" id="KW-1003">Cell membrane</keyword>
<dbReference type="PROSITE" id="PS50011">
    <property type="entry name" value="PROTEIN_KINASE_DOM"/>
    <property type="match status" value="1"/>
</dbReference>
<keyword evidence="11" id="KW-0430">Lectin</keyword>
<keyword evidence="12 19" id="KW-0547">Nucleotide-binding</keyword>
<evidence type="ECO:0000256" key="14">
    <source>
        <dbReference type="ARBA" id="ARBA00022840"/>
    </source>
</evidence>
<dbReference type="GO" id="GO:0004674">
    <property type="term" value="F:protein serine/threonine kinase activity"/>
    <property type="evidence" value="ECO:0007669"/>
    <property type="project" value="UniProtKB-KW"/>
</dbReference>
<dbReference type="InterPro" id="IPR017441">
    <property type="entry name" value="Protein_kinase_ATP_BS"/>
</dbReference>
<comment type="similarity">
    <text evidence="4">In the C-terminal section; belongs to the protein kinase superfamily. Ser/Thr protein kinase family.</text>
</comment>
<evidence type="ECO:0000256" key="8">
    <source>
        <dbReference type="ARBA" id="ARBA00022679"/>
    </source>
</evidence>
<evidence type="ECO:0000256" key="5">
    <source>
        <dbReference type="ARBA" id="ARBA00012513"/>
    </source>
</evidence>
<evidence type="ECO:0000256" key="6">
    <source>
        <dbReference type="ARBA" id="ARBA00022475"/>
    </source>
</evidence>
<accession>A0AAV9FBU2</accession>
<evidence type="ECO:0000256" key="12">
    <source>
        <dbReference type="ARBA" id="ARBA00022741"/>
    </source>
</evidence>
<dbReference type="SUPFAM" id="SSF49899">
    <property type="entry name" value="Concanavalin A-like lectins/glucanases"/>
    <property type="match status" value="1"/>
</dbReference>
<dbReference type="PROSITE" id="PS00307">
    <property type="entry name" value="LECTIN_LEGUME_BETA"/>
    <property type="match status" value="1"/>
</dbReference>
<feature type="domain" description="Protein kinase" evidence="21">
    <location>
        <begin position="306"/>
        <end position="527"/>
    </location>
</feature>
<dbReference type="CDD" id="cd06899">
    <property type="entry name" value="lectin_legume_LecRK_Arcelin_ConA"/>
    <property type="match status" value="1"/>
</dbReference>
<dbReference type="Gene3D" id="3.30.200.20">
    <property type="entry name" value="Phosphorylase Kinase, domain 1"/>
    <property type="match status" value="1"/>
</dbReference>
<name>A0AAV9FBU2_ACOCL</name>
<evidence type="ECO:0000256" key="1">
    <source>
        <dbReference type="ARBA" id="ARBA00004236"/>
    </source>
</evidence>
<dbReference type="InterPro" id="IPR001245">
    <property type="entry name" value="Ser-Thr/Tyr_kinase_cat_dom"/>
</dbReference>
<evidence type="ECO:0000256" key="4">
    <source>
        <dbReference type="ARBA" id="ARBA00010217"/>
    </source>
</evidence>
<evidence type="ECO:0000256" key="7">
    <source>
        <dbReference type="ARBA" id="ARBA00022527"/>
    </source>
</evidence>
<evidence type="ECO:0000256" key="19">
    <source>
        <dbReference type="PROSITE-ProRule" id="PRU10141"/>
    </source>
</evidence>
<dbReference type="InterPro" id="IPR000719">
    <property type="entry name" value="Prot_kinase_dom"/>
</dbReference>
<gene>
    <name evidence="22" type="primary">LECRK41</name>
    <name evidence="22" type="ORF">QJS10_CPA02g00615</name>
</gene>
<dbReference type="GO" id="GO:0030246">
    <property type="term" value="F:carbohydrate binding"/>
    <property type="evidence" value="ECO:0007669"/>
    <property type="project" value="UniProtKB-KW"/>
</dbReference>
<dbReference type="FunFam" id="3.30.200.20:FF:000112">
    <property type="entry name" value="Lectin-domain containing receptor kinase A4.3"/>
    <property type="match status" value="1"/>
</dbReference>
<dbReference type="PANTHER" id="PTHR27007">
    <property type="match status" value="1"/>
</dbReference>
<dbReference type="Pfam" id="PF07714">
    <property type="entry name" value="PK_Tyr_Ser-Thr"/>
    <property type="match status" value="1"/>
</dbReference>
<feature type="binding site" evidence="19">
    <location>
        <position position="335"/>
    </location>
    <ligand>
        <name>ATP</name>
        <dbReference type="ChEBI" id="CHEBI:30616"/>
    </ligand>
</feature>
<dbReference type="InterPro" id="IPR001220">
    <property type="entry name" value="Legume_lectin_dom"/>
</dbReference>
<dbReference type="PROSITE" id="PS00107">
    <property type="entry name" value="PROTEIN_KINASE_ATP"/>
    <property type="match status" value="1"/>
</dbReference>
<dbReference type="EC" id="2.7.11.1" evidence="5"/>
<evidence type="ECO:0000256" key="13">
    <source>
        <dbReference type="ARBA" id="ARBA00022777"/>
    </source>
</evidence>
<evidence type="ECO:0000256" key="17">
    <source>
        <dbReference type="ARBA" id="ARBA00023170"/>
    </source>
</evidence>
<keyword evidence="18" id="KW-0325">Glycoprotein</keyword>
<evidence type="ECO:0000259" key="21">
    <source>
        <dbReference type="PROSITE" id="PS50011"/>
    </source>
</evidence>
<dbReference type="EMBL" id="JAUJYO010000002">
    <property type="protein sequence ID" value="KAK1323202.1"/>
    <property type="molecule type" value="Genomic_DNA"/>
</dbReference>
<dbReference type="InterPro" id="IPR019825">
    <property type="entry name" value="Lectin_legB_Mn/Ca_BS"/>
</dbReference>
<evidence type="ECO:0000256" key="18">
    <source>
        <dbReference type="ARBA" id="ARBA00023180"/>
    </source>
</evidence>
<reference evidence="22" key="1">
    <citation type="journal article" date="2023" name="Nat. Commun.">
        <title>Diploid and tetraploid genomes of Acorus and the evolution of monocots.</title>
        <authorList>
            <person name="Ma L."/>
            <person name="Liu K.W."/>
            <person name="Li Z."/>
            <person name="Hsiao Y.Y."/>
            <person name="Qi Y."/>
            <person name="Fu T."/>
            <person name="Tang G.D."/>
            <person name="Zhang D."/>
            <person name="Sun W.H."/>
            <person name="Liu D.K."/>
            <person name="Li Y."/>
            <person name="Chen G.Z."/>
            <person name="Liu X.D."/>
            <person name="Liao X.Y."/>
            <person name="Jiang Y.T."/>
            <person name="Yu X."/>
            <person name="Hao Y."/>
            <person name="Huang J."/>
            <person name="Zhao X.W."/>
            <person name="Ke S."/>
            <person name="Chen Y.Y."/>
            <person name="Wu W.L."/>
            <person name="Hsu J.L."/>
            <person name="Lin Y.F."/>
            <person name="Huang M.D."/>
            <person name="Li C.Y."/>
            <person name="Huang L."/>
            <person name="Wang Z.W."/>
            <person name="Zhao X."/>
            <person name="Zhong W.Y."/>
            <person name="Peng D.H."/>
            <person name="Ahmad S."/>
            <person name="Lan S."/>
            <person name="Zhang J.S."/>
            <person name="Tsai W.C."/>
            <person name="Van de Peer Y."/>
            <person name="Liu Z.J."/>
        </authorList>
    </citation>
    <scope>NUCLEOTIDE SEQUENCE</scope>
    <source>
        <strain evidence="22">CP</strain>
    </source>
</reference>
<keyword evidence="17 22" id="KW-0675">Receptor</keyword>
<dbReference type="FunFam" id="2.60.120.200:FF:000051">
    <property type="entry name" value="L-type lectin-domain containing receptor kinase V.9"/>
    <property type="match status" value="1"/>
</dbReference>
<keyword evidence="7" id="KW-0723">Serine/threonine-protein kinase</keyword>
<reference evidence="22" key="2">
    <citation type="submission" date="2023-06" db="EMBL/GenBank/DDBJ databases">
        <authorList>
            <person name="Ma L."/>
            <person name="Liu K.-W."/>
            <person name="Li Z."/>
            <person name="Hsiao Y.-Y."/>
            <person name="Qi Y."/>
            <person name="Fu T."/>
            <person name="Tang G."/>
            <person name="Zhang D."/>
            <person name="Sun W.-H."/>
            <person name="Liu D.-K."/>
            <person name="Li Y."/>
            <person name="Chen G.-Z."/>
            <person name="Liu X.-D."/>
            <person name="Liao X.-Y."/>
            <person name="Jiang Y.-T."/>
            <person name="Yu X."/>
            <person name="Hao Y."/>
            <person name="Huang J."/>
            <person name="Zhao X.-W."/>
            <person name="Ke S."/>
            <person name="Chen Y.-Y."/>
            <person name="Wu W.-L."/>
            <person name="Hsu J.-L."/>
            <person name="Lin Y.-F."/>
            <person name="Huang M.-D."/>
            <person name="Li C.-Y."/>
            <person name="Huang L."/>
            <person name="Wang Z.-W."/>
            <person name="Zhao X."/>
            <person name="Zhong W.-Y."/>
            <person name="Peng D.-H."/>
            <person name="Ahmad S."/>
            <person name="Lan S."/>
            <person name="Zhang J.-S."/>
            <person name="Tsai W.-C."/>
            <person name="Van De Peer Y."/>
            <person name="Liu Z.-J."/>
        </authorList>
    </citation>
    <scope>NUCLEOTIDE SEQUENCE</scope>
    <source>
        <strain evidence="22">CP</strain>
        <tissue evidence="22">Leaves</tissue>
    </source>
</reference>
<dbReference type="GO" id="GO:0051707">
    <property type="term" value="P:response to other organism"/>
    <property type="evidence" value="ECO:0007669"/>
    <property type="project" value="UniProtKB-ARBA"/>
</dbReference>
<dbReference type="SUPFAM" id="SSF56112">
    <property type="entry name" value="Protein kinase-like (PK-like)"/>
    <property type="match status" value="2"/>
</dbReference>
<keyword evidence="14 19" id="KW-0067">ATP-binding</keyword>
<dbReference type="GO" id="GO:0006952">
    <property type="term" value="P:defense response"/>
    <property type="evidence" value="ECO:0007669"/>
    <property type="project" value="UniProtKB-ARBA"/>
</dbReference>
<dbReference type="Proteomes" id="UP001180020">
    <property type="component" value="Unassembled WGS sequence"/>
</dbReference>
<dbReference type="GO" id="GO:0005886">
    <property type="term" value="C:plasma membrane"/>
    <property type="evidence" value="ECO:0007669"/>
    <property type="project" value="UniProtKB-SubCell"/>
</dbReference>
<keyword evidence="9 20" id="KW-0812">Transmembrane</keyword>
<dbReference type="Gene3D" id="2.60.120.200">
    <property type="match status" value="1"/>
</dbReference>
<keyword evidence="13 22" id="KW-0418">Kinase</keyword>
<sequence length="527" mass="58746">MTLNGRGEISSNGLLRLTNTTKQQMGHAFYPTPLHFNKSFSFSTTFVFAIVPRDPQVSGNGIAFVLSPNTDLPGSKPNQYLGLFNPANNGNSSNHVVAVELDTILNSEFGDINDNHVGIDVNGMRSVKAHPAGYFSDGSNRGFHNLSLRSGQPMQLWVDYDGPNTVLNVTLSPIRVSKPVVPLMSITINLSETILDSMYAGFSSSTGSFLTSHYILGWSFNMNGRAQDLDLSNLPSLPRIGPKEKPKVLTVGLPVILSVVVLTTASIVGVTLWRRHKFAEVMEDWELEYGPHRFSYKELYTATRGFRERELLGAGGFGRVYKGVLPKNKCEVAIKRVSHDSRQGMREFVAEIISIGRLRHRNIVQLLGYCRRKGELLLVYDYMSNGSLDKLLFDGTKKDGPIDIRAEEPMNLVDWVMDHWQRGMVMETVDKKLGSEYAVEEVELVLKLGLLCTHVVPSARPSMRQVMQFLDRDVELLDLSPDYMNVSVPHMEGYQGFDDFFMSYGTFSDQAFLHSSTAEVSLLSGGR</sequence>
<evidence type="ECO:0000256" key="15">
    <source>
        <dbReference type="ARBA" id="ARBA00022989"/>
    </source>
</evidence>
<dbReference type="AlphaFoldDB" id="A0AAV9FBU2"/>
<keyword evidence="10" id="KW-0732">Signal</keyword>
<evidence type="ECO:0000256" key="10">
    <source>
        <dbReference type="ARBA" id="ARBA00022729"/>
    </source>
</evidence>
<protein>
    <recommendedName>
        <fullName evidence="5">non-specific serine/threonine protein kinase</fullName>
        <ecNumber evidence="5">2.7.11.1</ecNumber>
    </recommendedName>
</protein>
<keyword evidence="15 20" id="KW-1133">Transmembrane helix</keyword>
<keyword evidence="16 20" id="KW-0472">Membrane</keyword>
<evidence type="ECO:0000256" key="3">
    <source>
        <dbReference type="ARBA" id="ARBA00008536"/>
    </source>
</evidence>
<evidence type="ECO:0000313" key="23">
    <source>
        <dbReference type="Proteomes" id="UP001180020"/>
    </source>
</evidence>
<dbReference type="InterPro" id="IPR050528">
    <property type="entry name" value="L-type_Lectin-RKs"/>
</dbReference>
<dbReference type="GO" id="GO:0005524">
    <property type="term" value="F:ATP binding"/>
    <property type="evidence" value="ECO:0007669"/>
    <property type="project" value="UniProtKB-UniRule"/>
</dbReference>
<dbReference type="Pfam" id="PF00139">
    <property type="entry name" value="Lectin_legB"/>
    <property type="match status" value="1"/>
</dbReference>
<proteinExistence type="inferred from homology"/>
<organism evidence="22 23">
    <name type="scientific">Acorus calamus</name>
    <name type="common">Sweet flag</name>
    <dbReference type="NCBI Taxonomy" id="4465"/>
    <lineage>
        <taxon>Eukaryota</taxon>
        <taxon>Viridiplantae</taxon>
        <taxon>Streptophyta</taxon>
        <taxon>Embryophyta</taxon>
        <taxon>Tracheophyta</taxon>
        <taxon>Spermatophyta</taxon>
        <taxon>Magnoliopsida</taxon>
        <taxon>Liliopsida</taxon>
        <taxon>Acoraceae</taxon>
        <taxon>Acorus</taxon>
    </lineage>
</organism>
<comment type="similarity">
    <text evidence="3">In the N-terminal section; belongs to the leguminous lectin family.</text>
</comment>
<feature type="transmembrane region" description="Helical" evidence="20">
    <location>
        <begin position="248"/>
        <end position="273"/>
    </location>
</feature>
<dbReference type="Gene3D" id="1.10.510.10">
    <property type="entry name" value="Transferase(Phosphotransferase) domain 1"/>
    <property type="match status" value="1"/>
</dbReference>
<comment type="subcellular location">
    <subcellularLocation>
        <location evidence="1">Cell membrane</location>
    </subcellularLocation>
    <subcellularLocation>
        <location evidence="2">Membrane</location>
        <topology evidence="2">Single-pass type I membrane protein</topology>
    </subcellularLocation>
</comment>
<dbReference type="InterPro" id="IPR011009">
    <property type="entry name" value="Kinase-like_dom_sf"/>
</dbReference>
<evidence type="ECO:0000256" key="2">
    <source>
        <dbReference type="ARBA" id="ARBA00004479"/>
    </source>
</evidence>
<keyword evidence="8" id="KW-0808">Transferase</keyword>
<evidence type="ECO:0000313" key="22">
    <source>
        <dbReference type="EMBL" id="KAK1323202.1"/>
    </source>
</evidence>
<evidence type="ECO:0000256" key="11">
    <source>
        <dbReference type="ARBA" id="ARBA00022734"/>
    </source>
</evidence>
<evidence type="ECO:0000256" key="16">
    <source>
        <dbReference type="ARBA" id="ARBA00023136"/>
    </source>
</evidence>
<evidence type="ECO:0000256" key="20">
    <source>
        <dbReference type="SAM" id="Phobius"/>
    </source>
</evidence>